<evidence type="ECO:0000313" key="2">
    <source>
        <dbReference type="EMBL" id="RWS18280.1"/>
    </source>
</evidence>
<comment type="caution">
    <text evidence="2">The sequence shown here is derived from an EMBL/GenBank/DDBJ whole genome shotgun (WGS) entry which is preliminary data.</text>
</comment>
<dbReference type="Proteomes" id="UP000288716">
    <property type="component" value="Unassembled WGS sequence"/>
</dbReference>
<reference evidence="2 3" key="1">
    <citation type="journal article" date="2018" name="Gigascience">
        <title>Genomes of trombidid mites reveal novel predicted allergens and laterally-transferred genes associated with secondary metabolism.</title>
        <authorList>
            <person name="Dong X."/>
            <person name="Chaisiri K."/>
            <person name="Xia D."/>
            <person name="Armstrong S.D."/>
            <person name="Fang Y."/>
            <person name="Donnelly M.J."/>
            <person name="Kadowaki T."/>
            <person name="McGarry J.W."/>
            <person name="Darby A.C."/>
            <person name="Makepeace B.L."/>
        </authorList>
    </citation>
    <scope>NUCLEOTIDE SEQUENCE [LARGE SCALE GENOMIC DNA]</scope>
    <source>
        <strain evidence="2">UoL-UT</strain>
    </source>
</reference>
<dbReference type="AlphaFoldDB" id="A0A443RSS9"/>
<organism evidence="2 3">
    <name type="scientific">Leptotrombidium deliense</name>
    <dbReference type="NCBI Taxonomy" id="299467"/>
    <lineage>
        <taxon>Eukaryota</taxon>
        <taxon>Metazoa</taxon>
        <taxon>Ecdysozoa</taxon>
        <taxon>Arthropoda</taxon>
        <taxon>Chelicerata</taxon>
        <taxon>Arachnida</taxon>
        <taxon>Acari</taxon>
        <taxon>Acariformes</taxon>
        <taxon>Trombidiformes</taxon>
        <taxon>Prostigmata</taxon>
        <taxon>Anystina</taxon>
        <taxon>Parasitengona</taxon>
        <taxon>Trombiculoidea</taxon>
        <taxon>Trombiculidae</taxon>
        <taxon>Leptotrombidium</taxon>
    </lineage>
</organism>
<proteinExistence type="predicted"/>
<dbReference type="VEuPathDB" id="VectorBase:LDEU013760"/>
<evidence type="ECO:0000313" key="3">
    <source>
        <dbReference type="Proteomes" id="UP000288716"/>
    </source>
</evidence>
<keyword evidence="1" id="KW-0472">Membrane</keyword>
<keyword evidence="1" id="KW-0812">Transmembrane</keyword>
<gene>
    <name evidence="2" type="ORF">B4U80_00274</name>
</gene>
<sequence>NKIYFFLFPNESPIVYFVCVSIIPKEKESSSFSFPVFLLILLLIISINYFIEKKTLQEVFFQN</sequence>
<keyword evidence="3" id="KW-1185">Reference proteome</keyword>
<name>A0A443RSS9_9ACAR</name>
<feature type="non-terminal residue" evidence="2">
    <location>
        <position position="1"/>
    </location>
</feature>
<feature type="transmembrane region" description="Helical" evidence="1">
    <location>
        <begin position="32"/>
        <end position="51"/>
    </location>
</feature>
<dbReference type="EMBL" id="NCKV01042350">
    <property type="protein sequence ID" value="RWS18280.1"/>
    <property type="molecule type" value="Genomic_DNA"/>
</dbReference>
<accession>A0A443RSS9</accession>
<protein>
    <submittedName>
        <fullName evidence="2">Uncharacterized protein</fullName>
    </submittedName>
</protein>
<evidence type="ECO:0000256" key="1">
    <source>
        <dbReference type="SAM" id="Phobius"/>
    </source>
</evidence>
<keyword evidence="1" id="KW-1133">Transmembrane helix</keyword>